<protein>
    <submittedName>
        <fullName evidence="1">Uncharacterized protein</fullName>
    </submittedName>
</protein>
<dbReference type="RefSeq" id="WP_192761966.1">
    <property type="nucleotide sequence ID" value="NZ_JADBDZ010000001.1"/>
</dbReference>
<name>A0ABR9JZ43_9ACTN</name>
<gene>
    <name evidence="1" type="ORF">H4W34_005669</name>
</gene>
<reference evidence="1 2" key="1">
    <citation type="submission" date="2020-10" db="EMBL/GenBank/DDBJ databases">
        <title>Sequencing the genomes of 1000 actinobacteria strains.</title>
        <authorList>
            <person name="Klenk H.-P."/>
        </authorList>
    </citation>
    <scope>NUCLEOTIDE SEQUENCE [LARGE SCALE GENOMIC DNA]</scope>
    <source>
        <strain evidence="1 2">DSM 46744</strain>
    </source>
</reference>
<dbReference type="Proteomes" id="UP000627838">
    <property type="component" value="Unassembled WGS sequence"/>
</dbReference>
<evidence type="ECO:0000313" key="2">
    <source>
        <dbReference type="Proteomes" id="UP000627838"/>
    </source>
</evidence>
<keyword evidence="2" id="KW-1185">Reference proteome</keyword>
<evidence type="ECO:0000313" key="1">
    <source>
        <dbReference type="EMBL" id="MBE1535836.1"/>
    </source>
</evidence>
<sequence>MIAPSPQPRPRRRAAAAGWLAFLVLLAVVITDGPFHRTDVIGEPGRQPASVRYDDGSAHYVGVVERSSLLFGRHRAYDLYTGRDPELGYGHFVRLGFGGGPPEIQSAHWDETGVQVTFASGHRLFVPARHYVGGR</sequence>
<organism evidence="1 2">
    <name type="scientific">Actinomadura algeriensis</name>
    <dbReference type="NCBI Taxonomy" id="1679523"/>
    <lineage>
        <taxon>Bacteria</taxon>
        <taxon>Bacillati</taxon>
        <taxon>Actinomycetota</taxon>
        <taxon>Actinomycetes</taxon>
        <taxon>Streptosporangiales</taxon>
        <taxon>Thermomonosporaceae</taxon>
        <taxon>Actinomadura</taxon>
    </lineage>
</organism>
<accession>A0ABR9JZ43</accession>
<comment type="caution">
    <text evidence="1">The sequence shown here is derived from an EMBL/GenBank/DDBJ whole genome shotgun (WGS) entry which is preliminary data.</text>
</comment>
<proteinExistence type="predicted"/>
<dbReference type="EMBL" id="JADBDZ010000001">
    <property type="protein sequence ID" value="MBE1535836.1"/>
    <property type="molecule type" value="Genomic_DNA"/>
</dbReference>